<dbReference type="Proteomes" id="UP000593565">
    <property type="component" value="Unassembled WGS sequence"/>
</dbReference>
<feature type="compositionally biased region" description="Polar residues" evidence="7">
    <location>
        <begin position="547"/>
        <end position="558"/>
    </location>
</feature>
<feature type="compositionally biased region" description="Basic residues" evidence="7">
    <location>
        <begin position="136"/>
        <end position="151"/>
    </location>
</feature>
<name>A0A7J6B859_AMEME</name>
<feature type="compositionally biased region" description="Low complexity" evidence="7">
    <location>
        <begin position="343"/>
        <end position="354"/>
    </location>
</feature>
<feature type="compositionally biased region" description="Basic and acidic residues" evidence="7">
    <location>
        <begin position="223"/>
        <end position="238"/>
    </location>
</feature>
<dbReference type="PANTHER" id="PTHR47622:SF1">
    <property type="entry name" value="ARGININE_SERINE-RICH PROTEIN 1"/>
    <property type="match status" value="1"/>
</dbReference>
<dbReference type="EMBL" id="JAAGNN010000004">
    <property type="protein sequence ID" value="KAF4089928.1"/>
    <property type="molecule type" value="Genomic_DNA"/>
</dbReference>
<dbReference type="AlphaFoldDB" id="A0A7J6B859"/>
<dbReference type="GO" id="GO:0005634">
    <property type="term" value="C:nucleus"/>
    <property type="evidence" value="ECO:0007669"/>
    <property type="project" value="UniProtKB-SubCell"/>
</dbReference>
<keyword evidence="9" id="KW-1185">Reference proteome</keyword>
<feature type="region of interest" description="Disordered" evidence="7">
    <location>
        <begin position="547"/>
        <end position="566"/>
    </location>
</feature>
<feature type="compositionally biased region" description="Low complexity" evidence="7">
    <location>
        <begin position="381"/>
        <end position="392"/>
    </location>
</feature>
<reference evidence="8 9" key="1">
    <citation type="submission" date="2020-02" db="EMBL/GenBank/DDBJ databases">
        <title>A chromosome-scale genome assembly of the black bullhead catfish (Ameiurus melas).</title>
        <authorList>
            <person name="Wen M."/>
            <person name="Zham M."/>
            <person name="Cabau C."/>
            <person name="Klopp C."/>
            <person name="Donnadieu C."/>
            <person name="Roques C."/>
            <person name="Bouchez O."/>
            <person name="Lampietro C."/>
            <person name="Jouanno E."/>
            <person name="Herpin A."/>
            <person name="Louis A."/>
            <person name="Berthelot C."/>
            <person name="Parey E."/>
            <person name="Roest-Crollius H."/>
            <person name="Braasch I."/>
            <person name="Postlethwait J."/>
            <person name="Robinson-Rechavi M."/>
            <person name="Echchiki A."/>
            <person name="Begum T."/>
            <person name="Montfort J."/>
            <person name="Schartl M."/>
            <person name="Bobe J."/>
            <person name="Guiguen Y."/>
        </authorList>
    </citation>
    <scope>NUCLEOTIDE SEQUENCE [LARGE SCALE GENOMIC DNA]</scope>
    <source>
        <strain evidence="8">M_S1</strain>
        <tissue evidence="8">Blood</tissue>
    </source>
</reference>
<sequence>MTSDKGRGFWNILETSSLLDDVTWFCVIRFIPDLLRFLRFDNDQRRHGSSPEESSWSRRRHRHGSRYSSSSSSSSAHSRSRSRPRCCRASDHSVARRRSPSISLLAAPIPGAPSRYGRRRYSRSSSRSSSRERYYRRSRRSRSRSSSYRRTRGAYIGKFRCRFSPSPVKSYYRRGAKSPERSVRLSQKDKMDLLNIARENAAKILGVEVVTLPASVRFVKEQVEKTRRGSDTEKRVRADPVPPQGEGRADVEISRTSPARKSINFSVSNAVAKPSSSPTLHVTESKLVSAGGSPSDSGRFKPYKTCIFEDFLRFLRFDNDQRRHGSSQEESSWSRRRHRHGSRYSSSSSSSSSHSRSRSRPRCCRASDHSRCRRHRHRSRSCSPYPRRSSLYGRRRYSRSSSRSSSRERYYRRSRRSRSRSSSYRRTRGAYIGKFRCRFSPSPVKSYYRRGAKSPERSVRLSQKDKMDLLNIARENAAKILGVEVVTLPASVRFVKEQVEKTRRGSDTEKRVRADPVPPQGEGRADVEISRTSPARKTINFSVSNAVAKPSSSPTLHVTESKVTSRADRVGNRMPYGQWIPVKSVSSKKR</sequence>
<evidence type="ECO:0000256" key="7">
    <source>
        <dbReference type="SAM" id="MobiDB-lite"/>
    </source>
</evidence>
<organism evidence="8 9">
    <name type="scientific">Ameiurus melas</name>
    <name type="common">Black bullhead</name>
    <name type="synonym">Silurus melas</name>
    <dbReference type="NCBI Taxonomy" id="219545"/>
    <lineage>
        <taxon>Eukaryota</taxon>
        <taxon>Metazoa</taxon>
        <taxon>Chordata</taxon>
        <taxon>Craniata</taxon>
        <taxon>Vertebrata</taxon>
        <taxon>Euteleostomi</taxon>
        <taxon>Actinopterygii</taxon>
        <taxon>Neopterygii</taxon>
        <taxon>Teleostei</taxon>
        <taxon>Ostariophysi</taxon>
        <taxon>Siluriformes</taxon>
        <taxon>Ictaluridae</taxon>
        <taxon>Ameiurus</taxon>
    </lineage>
</organism>
<feature type="compositionally biased region" description="Basic residues" evidence="7">
    <location>
        <begin position="371"/>
        <end position="380"/>
    </location>
</feature>
<evidence type="ECO:0000256" key="6">
    <source>
        <dbReference type="ARBA" id="ARBA00034666"/>
    </source>
</evidence>
<evidence type="ECO:0000256" key="4">
    <source>
        <dbReference type="ARBA" id="ARBA00022553"/>
    </source>
</evidence>
<evidence type="ECO:0000256" key="3">
    <source>
        <dbReference type="ARBA" id="ARBA00018147"/>
    </source>
</evidence>
<comment type="caution">
    <text evidence="8">The sequence shown here is derived from an EMBL/GenBank/DDBJ whole genome shotgun (WGS) entry which is preliminary data.</text>
</comment>
<comment type="function">
    <text evidence="6">Probably acts as a spliceosomal factor that contributes to spliceosome assembly and regulates the isoform switching of proteins such as PARP6.</text>
</comment>
<keyword evidence="4" id="KW-0597">Phosphoprotein</keyword>
<comment type="subcellular location">
    <subcellularLocation>
        <location evidence="1">Nucleus</location>
    </subcellularLocation>
</comment>
<gene>
    <name evidence="8" type="ORF">AMELA_G00043950</name>
</gene>
<dbReference type="PANTHER" id="PTHR47622">
    <property type="entry name" value="ARGININE/SERINE-RICH PROTEIN 1"/>
    <property type="match status" value="1"/>
</dbReference>
<feature type="compositionally biased region" description="Basic and acidic residues" evidence="7">
    <location>
        <begin position="503"/>
        <end position="514"/>
    </location>
</feature>
<protein>
    <recommendedName>
        <fullName evidence="3">Arginine/serine-rich protein 1</fullName>
    </recommendedName>
</protein>
<proteinExistence type="inferred from homology"/>
<feature type="region of interest" description="Disordered" evidence="7">
    <location>
        <begin position="44"/>
        <end position="151"/>
    </location>
</feature>
<feature type="compositionally biased region" description="Basic residues" evidence="7">
    <location>
        <begin position="412"/>
        <end position="427"/>
    </location>
</feature>
<feature type="region of interest" description="Disordered" evidence="7">
    <location>
        <begin position="503"/>
        <end position="529"/>
    </location>
</feature>
<evidence type="ECO:0000256" key="2">
    <source>
        <dbReference type="ARBA" id="ARBA00009534"/>
    </source>
</evidence>
<feature type="compositionally biased region" description="Low complexity" evidence="7">
    <location>
        <begin position="66"/>
        <end position="77"/>
    </location>
</feature>
<accession>A0A7J6B859</accession>
<evidence type="ECO:0000313" key="9">
    <source>
        <dbReference type="Proteomes" id="UP000593565"/>
    </source>
</evidence>
<comment type="similarity">
    <text evidence="2">Belongs to the RSRP family.</text>
</comment>
<evidence type="ECO:0000256" key="5">
    <source>
        <dbReference type="ARBA" id="ARBA00023242"/>
    </source>
</evidence>
<dbReference type="Pfam" id="PF17069">
    <property type="entry name" value="RSRP"/>
    <property type="match status" value="2"/>
</dbReference>
<feature type="region of interest" description="Disordered" evidence="7">
    <location>
        <begin position="321"/>
        <end position="427"/>
    </location>
</feature>
<feature type="region of interest" description="Disordered" evidence="7">
    <location>
        <begin position="223"/>
        <end position="257"/>
    </location>
</feature>
<evidence type="ECO:0000313" key="8">
    <source>
        <dbReference type="EMBL" id="KAF4089928.1"/>
    </source>
</evidence>
<keyword evidence="5" id="KW-0539">Nucleus</keyword>
<evidence type="ECO:0000256" key="1">
    <source>
        <dbReference type="ARBA" id="ARBA00004123"/>
    </source>
</evidence>
<dbReference type="InterPro" id="IPR029656">
    <property type="entry name" value="RSRP1"/>
</dbReference>